<sequence length="54" mass="6090">MVTLTDRDAHRRALGKWLTADGWDDRPDILVDLTPSVTEHGQPNRLPLAARRAN</sequence>
<name>A0A5B0N2A8_PUCGR</name>
<reference evidence="1 2" key="1">
    <citation type="submission" date="2019-05" db="EMBL/GenBank/DDBJ databases">
        <title>Emergence of the Ug99 lineage of the wheat stem rust pathogen through somatic hybridization.</title>
        <authorList>
            <person name="Li F."/>
            <person name="Upadhyaya N.M."/>
            <person name="Sperschneider J."/>
            <person name="Matny O."/>
            <person name="Nguyen-Phuc H."/>
            <person name="Mago R."/>
            <person name="Raley C."/>
            <person name="Miller M.E."/>
            <person name="Silverstein K.A.T."/>
            <person name="Henningsen E."/>
            <person name="Hirsch C.D."/>
            <person name="Visser B."/>
            <person name="Pretorius Z.A."/>
            <person name="Steffenson B.J."/>
            <person name="Schwessinger B."/>
            <person name="Dodds P.N."/>
            <person name="Figueroa M."/>
        </authorList>
    </citation>
    <scope>NUCLEOTIDE SEQUENCE [LARGE SCALE GENOMIC DNA]</scope>
    <source>
        <strain evidence="1">21-0</strain>
    </source>
</reference>
<keyword evidence="2" id="KW-1185">Reference proteome</keyword>
<proteinExistence type="predicted"/>
<dbReference type="AlphaFoldDB" id="A0A5B0N2A8"/>
<evidence type="ECO:0000313" key="2">
    <source>
        <dbReference type="Proteomes" id="UP000324748"/>
    </source>
</evidence>
<dbReference type="Proteomes" id="UP000324748">
    <property type="component" value="Unassembled WGS sequence"/>
</dbReference>
<dbReference type="EMBL" id="VSWC01000119">
    <property type="protein sequence ID" value="KAA1082972.1"/>
    <property type="molecule type" value="Genomic_DNA"/>
</dbReference>
<evidence type="ECO:0000313" key="1">
    <source>
        <dbReference type="EMBL" id="KAA1082972.1"/>
    </source>
</evidence>
<protein>
    <submittedName>
        <fullName evidence="1">Uncharacterized protein</fullName>
    </submittedName>
</protein>
<accession>A0A5B0N2A8</accession>
<comment type="caution">
    <text evidence="1">The sequence shown here is derived from an EMBL/GenBank/DDBJ whole genome shotgun (WGS) entry which is preliminary data.</text>
</comment>
<gene>
    <name evidence="1" type="ORF">PGT21_021785</name>
</gene>
<organism evidence="1 2">
    <name type="scientific">Puccinia graminis f. sp. tritici</name>
    <dbReference type="NCBI Taxonomy" id="56615"/>
    <lineage>
        <taxon>Eukaryota</taxon>
        <taxon>Fungi</taxon>
        <taxon>Dikarya</taxon>
        <taxon>Basidiomycota</taxon>
        <taxon>Pucciniomycotina</taxon>
        <taxon>Pucciniomycetes</taxon>
        <taxon>Pucciniales</taxon>
        <taxon>Pucciniaceae</taxon>
        <taxon>Puccinia</taxon>
    </lineage>
</organism>